<protein>
    <submittedName>
        <fullName evidence="1">Uncharacterized protein</fullName>
    </submittedName>
</protein>
<keyword evidence="2" id="KW-1185">Reference proteome</keyword>
<accession>A0A9P5Z8D5</accession>
<dbReference type="EMBL" id="MU155180">
    <property type="protein sequence ID" value="KAF9481306.1"/>
    <property type="molecule type" value="Genomic_DNA"/>
</dbReference>
<gene>
    <name evidence="1" type="ORF">BDN70DRAFT_876456</name>
</gene>
<evidence type="ECO:0000313" key="1">
    <source>
        <dbReference type="EMBL" id="KAF9481306.1"/>
    </source>
</evidence>
<name>A0A9P5Z8D5_9AGAR</name>
<organism evidence="1 2">
    <name type="scientific">Pholiota conissans</name>
    <dbReference type="NCBI Taxonomy" id="109636"/>
    <lineage>
        <taxon>Eukaryota</taxon>
        <taxon>Fungi</taxon>
        <taxon>Dikarya</taxon>
        <taxon>Basidiomycota</taxon>
        <taxon>Agaricomycotina</taxon>
        <taxon>Agaricomycetes</taxon>
        <taxon>Agaricomycetidae</taxon>
        <taxon>Agaricales</taxon>
        <taxon>Agaricineae</taxon>
        <taxon>Strophariaceae</taxon>
        <taxon>Pholiota</taxon>
    </lineage>
</organism>
<dbReference type="Proteomes" id="UP000807469">
    <property type="component" value="Unassembled WGS sequence"/>
</dbReference>
<proteinExistence type="predicted"/>
<dbReference type="AlphaFoldDB" id="A0A9P5Z8D5"/>
<comment type="caution">
    <text evidence="1">The sequence shown here is derived from an EMBL/GenBank/DDBJ whole genome shotgun (WGS) entry which is preliminary data.</text>
</comment>
<sequence>MADSGSNDAAYISPAHLSHRPKPKTNGILLRPIDPLEPLPLLPSEVTALSLIKPGVPYAIAPTALPTAQAILDGSYENTADTPGGTVVVVPRLPKHSGRPSFPMVSFCVRGQAGLRLRDLREVGGDGRFVLDGGNDEVWEERMWKKTTLTIDWPGITSSGEHMPCFDSNGRPCTRTEVAKMVAEHLYKFFEGKAYRWGPQEINADTVHWKLKRLNYPAVRVLGISYYRKTWVPVLAVDV</sequence>
<evidence type="ECO:0000313" key="2">
    <source>
        <dbReference type="Proteomes" id="UP000807469"/>
    </source>
</evidence>
<reference evidence="1" key="1">
    <citation type="submission" date="2020-11" db="EMBL/GenBank/DDBJ databases">
        <authorList>
            <consortium name="DOE Joint Genome Institute"/>
            <person name="Ahrendt S."/>
            <person name="Riley R."/>
            <person name="Andreopoulos W."/>
            <person name="Labutti K."/>
            <person name="Pangilinan J."/>
            <person name="Ruiz-Duenas F.J."/>
            <person name="Barrasa J.M."/>
            <person name="Sanchez-Garcia M."/>
            <person name="Camarero S."/>
            <person name="Miyauchi S."/>
            <person name="Serrano A."/>
            <person name="Linde D."/>
            <person name="Babiker R."/>
            <person name="Drula E."/>
            <person name="Ayuso-Fernandez I."/>
            <person name="Pacheco R."/>
            <person name="Padilla G."/>
            <person name="Ferreira P."/>
            <person name="Barriuso J."/>
            <person name="Kellner H."/>
            <person name="Castanera R."/>
            <person name="Alfaro M."/>
            <person name="Ramirez L."/>
            <person name="Pisabarro A.G."/>
            <person name="Kuo A."/>
            <person name="Tritt A."/>
            <person name="Lipzen A."/>
            <person name="He G."/>
            <person name="Yan M."/>
            <person name="Ng V."/>
            <person name="Cullen D."/>
            <person name="Martin F."/>
            <person name="Rosso M.-N."/>
            <person name="Henrissat B."/>
            <person name="Hibbett D."/>
            <person name="Martinez A.T."/>
            <person name="Grigoriev I.V."/>
        </authorList>
    </citation>
    <scope>NUCLEOTIDE SEQUENCE</scope>
    <source>
        <strain evidence="1">CIRM-BRFM 674</strain>
    </source>
</reference>
<dbReference type="OrthoDB" id="2602575at2759"/>